<keyword evidence="3" id="KW-1185">Reference proteome</keyword>
<dbReference type="EMBL" id="BAABLK010000027">
    <property type="protein sequence ID" value="GAA5227080.1"/>
    <property type="molecule type" value="Genomic_DNA"/>
</dbReference>
<feature type="transmembrane region" description="Helical" evidence="1">
    <location>
        <begin position="41"/>
        <end position="63"/>
    </location>
</feature>
<feature type="transmembrane region" description="Helical" evidence="1">
    <location>
        <begin position="15"/>
        <end position="35"/>
    </location>
</feature>
<gene>
    <name evidence="2" type="ORF">GCM10025778_16130</name>
</gene>
<sequence length="69" mass="7254">MNTPNRTPANGSQSAWLGFAMGIASMAALFIYGLTSHSQGMLVMSSSMAALLCAVWATTSAVTRKKSRN</sequence>
<comment type="caution">
    <text evidence="2">The sequence shown here is derived from an EMBL/GenBank/DDBJ whole genome shotgun (WGS) entry which is preliminary data.</text>
</comment>
<dbReference type="RefSeq" id="WP_210101665.1">
    <property type="nucleotide sequence ID" value="NZ_BAABLK010000027.1"/>
</dbReference>
<evidence type="ECO:0000313" key="3">
    <source>
        <dbReference type="Proteomes" id="UP001501257"/>
    </source>
</evidence>
<keyword evidence="1" id="KW-1133">Transmembrane helix</keyword>
<dbReference type="Proteomes" id="UP001501257">
    <property type="component" value="Unassembled WGS sequence"/>
</dbReference>
<reference evidence="3" key="1">
    <citation type="journal article" date="2019" name="Int. J. Syst. Evol. Microbiol.">
        <title>The Global Catalogue of Microorganisms (GCM) 10K type strain sequencing project: providing services to taxonomists for standard genome sequencing and annotation.</title>
        <authorList>
            <consortium name="The Broad Institute Genomics Platform"/>
            <consortium name="The Broad Institute Genome Sequencing Center for Infectious Disease"/>
            <person name="Wu L."/>
            <person name="Ma J."/>
        </authorList>
    </citation>
    <scope>NUCLEOTIDE SEQUENCE [LARGE SCALE GENOMIC DNA]</scope>
    <source>
        <strain evidence="3">JCM 18952</strain>
    </source>
</reference>
<keyword evidence="1" id="KW-0812">Transmembrane</keyword>
<evidence type="ECO:0000313" key="2">
    <source>
        <dbReference type="EMBL" id="GAA5227080.1"/>
    </source>
</evidence>
<name>A0ABP9TQ29_9MICC</name>
<proteinExistence type="predicted"/>
<protein>
    <submittedName>
        <fullName evidence="2">Uncharacterized protein</fullName>
    </submittedName>
</protein>
<accession>A0ABP9TQ29</accession>
<organism evidence="2 3">
    <name type="scientific">Paeniglutamicibacter antarcticus</name>
    <dbReference type="NCBI Taxonomy" id="494023"/>
    <lineage>
        <taxon>Bacteria</taxon>
        <taxon>Bacillati</taxon>
        <taxon>Actinomycetota</taxon>
        <taxon>Actinomycetes</taxon>
        <taxon>Micrococcales</taxon>
        <taxon>Micrococcaceae</taxon>
        <taxon>Paeniglutamicibacter</taxon>
    </lineage>
</organism>
<keyword evidence="1" id="KW-0472">Membrane</keyword>
<evidence type="ECO:0000256" key="1">
    <source>
        <dbReference type="SAM" id="Phobius"/>
    </source>
</evidence>